<dbReference type="KEGG" id="soe:110800849"/>
<dbReference type="GO" id="GO:0007018">
    <property type="term" value="P:microtubule-based movement"/>
    <property type="evidence" value="ECO:0000318"/>
    <property type="project" value="GO_Central"/>
</dbReference>
<dbReference type="InterPro" id="IPR027417">
    <property type="entry name" value="P-loop_NTPase"/>
</dbReference>
<evidence type="ECO:0000313" key="8">
    <source>
        <dbReference type="Proteomes" id="UP000813463"/>
    </source>
</evidence>
<dbReference type="GeneID" id="110800849"/>
<dbReference type="SUPFAM" id="SSF52540">
    <property type="entry name" value="P-loop containing nucleoside triphosphate hydrolases"/>
    <property type="match status" value="1"/>
</dbReference>
<dbReference type="Gene3D" id="3.40.850.10">
    <property type="entry name" value="Kinesin motor domain"/>
    <property type="match status" value="1"/>
</dbReference>
<sequence>MEWNSPEPPRSITVRRNPHRSARPTTTNAAPKTSTSHSLSSKNLKIPNFPLDDILSMDIQLNTNPKIPSPNPPNSLNVFLRVRPLPIAPPKSKQIKPSKPSKSCLTINDSQSITISPPIRDNRLKSEVFNGFSHVFSSDSSQDEVYEKLMRPMVEEFLNGRSGLLAALGPSGSGKTHTVFGSAKEPGLVPRALRRIFESDAGKSSLVSRSIYLSVFEIHSEKGKGEKLSDLTPDGSDIYMQQSAVKGLKEILVKDVAQAESLLTHAKSKRATATTNSNSQSSRSQCIINIRCAAEDTEGESEAVLTFVDLAGAEREKKTGNKGGRLLESNFINNTSMVFGLCLRSLLEHQKNPKKPLQKHFKSSLLTRYLRDYLEGRKRMALILTVRSGEEDYFDTSSLLRQASPYMEIKFCDIEETLNLPRNKRRHQIIGNEQKKRVKLTIADGRNDVTVISRDSETFQTKEAKSREILDGNNGIPVSRVDENLLPEVNCTDSNIHRQYYFMQGFSKALWVVLKQYKERVKTMQKDINILTENLRVGDAKYLVMEEELLKLKSQCSCPNQVIGVTSCSMGGLNSEPSFCEEEFTDHGKVVSTDVQGLACLECKEKEILHSSGEKCTLHVCELFGVAAPEEPHECSVSECKTTNLSCEKALHTEGKVDVTLIPKSSENHDLEEESQSGSVTDGLQELQGSRCVNALKVHLGDSSSGPKSILSVDESIDTDFILTSPHKANLSSNELKIFSPHNHQVHQSLMEYQTPHDMSKIDCHESGQRKKCDIQSTDAAACLHRSHVVDLIDQGESCGRDTPNNIDKENAGNGPGSKSRLEKKETSHSKPSKAGRPKRRLMPASSLLLRDTGSIGAIEENIHFRGGKGGQKLVEDEHKRTKGNACLMRLLKNHLPR</sequence>
<evidence type="ECO:0000259" key="7">
    <source>
        <dbReference type="PROSITE" id="PS50067"/>
    </source>
</evidence>
<feature type="region of interest" description="Disordered" evidence="6">
    <location>
        <begin position="1"/>
        <end position="44"/>
    </location>
</feature>
<keyword evidence="3 5" id="KW-0067">ATP-binding</keyword>
<evidence type="ECO:0000313" key="9">
    <source>
        <dbReference type="RefSeq" id="XP_021861868.2"/>
    </source>
</evidence>
<keyword evidence="8" id="KW-1185">Reference proteome</keyword>
<evidence type="ECO:0000256" key="3">
    <source>
        <dbReference type="ARBA" id="ARBA00022840"/>
    </source>
</evidence>
<dbReference type="AlphaFoldDB" id="A0A9R0J5P8"/>
<dbReference type="SMART" id="SM00129">
    <property type="entry name" value="KISc"/>
    <property type="match status" value="1"/>
</dbReference>
<dbReference type="RefSeq" id="XP_021861868.2">
    <property type="nucleotide sequence ID" value="XM_022006176.2"/>
</dbReference>
<dbReference type="Pfam" id="PF00225">
    <property type="entry name" value="Kinesin"/>
    <property type="match status" value="1"/>
</dbReference>
<evidence type="ECO:0000256" key="2">
    <source>
        <dbReference type="ARBA" id="ARBA00022741"/>
    </source>
</evidence>
<dbReference type="GO" id="GO:0005524">
    <property type="term" value="F:ATP binding"/>
    <property type="evidence" value="ECO:0007669"/>
    <property type="project" value="UniProtKB-UniRule"/>
</dbReference>
<dbReference type="PRINTS" id="PR00380">
    <property type="entry name" value="KINESINHEAVY"/>
</dbReference>
<name>A0A9R0J5P8_SPIOL</name>
<keyword evidence="2 5" id="KW-0547">Nucleotide-binding</keyword>
<feature type="compositionally biased region" description="Polar residues" evidence="6">
    <location>
        <begin position="23"/>
        <end position="43"/>
    </location>
</feature>
<feature type="compositionally biased region" description="Basic and acidic residues" evidence="6">
    <location>
        <begin position="820"/>
        <end position="829"/>
    </location>
</feature>
<dbReference type="GO" id="GO:0005634">
    <property type="term" value="C:nucleus"/>
    <property type="evidence" value="ECO:0000318"/>
    <property type="project" value="GO_Central"/>
</dbReference>
<feature type="region of interest" description="Disordered" evidence="6">
    <location>
        <begin position="795"/>
        <end position="843"/>
    </location>
</feature>
<dbReference type="InterPro" id="IPR036961">
    <property type="entry name" value="Kinesin_motor_dom_sf"/>
</dbReference>
<keyword evidence="4 5" id="KW-0505">Motor protein</keyword>
<dbReference type="PANTHER" id="PTHR24115">
    <property type="entry name" value="KINESIN-RELATED"/>
    <property type="match status" value="1"/>
</dbReference>
<dbReference type="GO" id="GO:0008017">
    <property type="term" value="F:microtubule binding"/>
    <property type="evidence" value="ECO:0000318"/>
    <property type="project" value="GO_Central"/>
</dbReference>
<keyword evidence="1" id="KW-0493">Microtubule</keyword>
<dbReference type="GO" id="GO:0003777">
    <property type="term" value="F:microtubule motor activity"/>
    <property type="evidence" value="ECO:0000318"/>
    <property type="project" value="GO_Central"/>
</dbReference>
<dbReference type="GO" id="GO:0016887">
    <property type="term" value="F:ATP hydrolysis activity"/>
    <property type="evidence" value="ECO:0000318"/>
    <property type="project" value="GO_Central"/>
</dbReference>
<evidence type="ECO:0000256" key="6">
    <source>
        <dbReference type="SAM" id="MobiDB-lite"/>
    </source>
</evidence>
<reference evidence="8" key="1">
    <citation type="journal article" date="2021" name="Nat. Commun.">
        <title>Genomic analyses provide insights into spinach domestication and the genetic basis of agronomic traits.</title>
        <authorList>
            <person name="Cai X."/>
            <person name="Sun X."/>
            <person name="Xu C."/>
            <person name="Sun H."/>
            <person name="Wang X."/>
            <person name="Ge C."/>
            <person name="Zhang Z."/>
            <person name="Wang Q."/>
            <person name="Fei Z."/>
            <person name="Jiao C."/>
            <person name="Wang Q."/>
        </authorList>
    </citation>
    <scope>NUCLEOTIDE SEQUENCE [LARGE SCALE GENOMIC DNA]</scope>
    <source>
        <strain evidence="8">cv. Varoflay</strain>
    </source>
</reference>
<dbReference type="GO" id="GO:0005874">
    <property type="term" value="C:microtubule"/>
    <property type="evidence" value="ECO:0000318"/>
    <property type="project" value="GO_Central"/>
</dbReference>
<proteinExistence type="inferred from homology"/>
<dbReference type="GO" id="GO:0005737">
    <property type="term" value="C:cytoplasm"/>
    <property type="evidence" value="ECO:0000318"/>
    <property type="project" value="GO_Central"/>
</dbReference>
<dbReference type="PANTHER" id="PTHR24115:SF1008">
    <property type="entry name" value="KINESIN-LIKE PROTEIN SUBITO"/>
    <property type="match status" value="1"/>
</dbReference>
<comment type="similarity">
    <text evidence="5">Belongs to the TRAFAC class myosin-kinesin ATPase superfamily. Kinesin family.</text>
</comment>
<feature type="compositionally biased region" description="Basic residues" evidence="6">
    <location>
        <begin position="831"/>
        <end position="842"/>
    </location>
</feature>
<accession>A0A9R0J5P8</accession>
<dbReference type="InterPro" id="IPR027640">
    <property type="entry name" value="Kinesin-like_fam"/>
</dbReference>
<gene>
    <name evidence="9" type="primary">LOC110800849</name>
</gene>
<organism evidence="8 9">
    <name type="scientific">Spinacia oleracea</name>
    <name type="common">Spinach</name>
    <dbReference type="NCBI Taxonomy" id="3562"/>
    <lineage>
        <taxon>Eukaryota</taxon>
        <taxon>Viridiplantae</taxon>
        <taxon>Streptophyta</taxon>
        <taxon>Embryophyta</taxon>
        <taxon>Tracheophyta</taxon>
        <taxon>Spermatophyta</taxon>
        <taxon>Magnoliopsida</taxon>
        <taxon>eudicotyledons</taxon>
        <taxon>Gunneridae</taxon>
        <taxon>Pentapetalae</taxon>
        <taxon>Caryophyllales</taxon>
        <taxon>Chenopodiaceae</taxon>
        <taxon>Chenopodioideae</taxon>
        <taxon>Anserineae</taxon>
        <taxon>Spinacia</taxon>
    </lineage>
</organism>
<dbReference type="PROSITE" id="PS50067">
    <property type="entry name" value="KINESIN_MOTOR_2"/>
    <property type="match status" value="1"/>
</dbReference>
<dbReference type="Proteomes" id="UP000813463">
    <property type="component" value="Chromosome 6"/>
</dbReference>
<dbReference type="GO" id="GO:0005871">
    <property type="term" value="C:kinesin complex"/>
    <property type="evidence" value="ECO:0000318"/>
    <property type="project" value="GO_Central"/>
</dbReference>
<evidence type="ECO:0000256" key="4">
    <source>
        <dbReference type="ARBA" id="ARBA00023175"/>
    </source>
</evidence>
<protein>
    <submittedName>
        <fullName evidence="9">Kinesin-like protein KIN-6 isoform X1</fullName>
    </submittedName>
</protein>
<dbReference type="InterPro" id="IPR001752">
    <property type="entry name" value="Kinesin_motor_dom"/>
</dbReference>
<feature type="binding site" evidence="5">
    <location>
        <begin position="169"/>
        <end position="176"/>
    </location>
    <ligand>
        <name>ATP</name>
        <dbReference type="ChEBI" id="CHEBI:30616"/>
    </ligand>
</feature>
<evidence type="ECO:0000256" key="5">
    <source>
        <dbReference type="PROSITE-ProRule" id="PRU00283"/>
    </source>
</evidence>
<feature type="domain" description="Kinesin motor" evidence="7">
    <location>
        <begin position="75"/>
        <end position="409"/>
    </location>
</feature>
<reference evidence="9" key="2">
    <citation type="submission" date="2025-08" db="UniProtKB">
        <authorList>
            <consortium name="RefSeq"/>
        </authorList>
    </citation>
    <scope>IDENTIFICATION</scope>
    <source>
        <tissue evidence="9">Leaf</tissue>
    </source>
</reference>
<evidence type="ECO:0000256" key="1">
    <source>
        <dbReference type="ARBA" id="ARBA00022701"/>
    </source>
</evidence>